<dbReference type="Pfam" id="PF16113">
    <property type="entry name" value="ECH_2"/>
    <property type="match status" value="1"/>
</dbReference>
<evidence type="ECO:0000256" key="3">
    <source>
        <dbReference type="ARBA" id="ARBA00022801"/>
    </source>
</evidence>
<dbReference type="CDD" id="cd06558">
    <property type="entry name" value="crotonase-like"/>
    <property type="match status" value="1"/>
</dbReference>
<comment type="function">
    <text evidence="4">Hydrolyzes 3-hydroxyisobutyryl-CoA (HIBYL-CoA), a saline catabolite. Has high activity toward isobutyryl-CoA. Could be an isobutyryl-CoA dehydrogenase that functions in valine catabolism.</text>
</comment>
<comment type="similarity">
    <text evidence="4">Belongs to the enoyl-CoA hydratase/isomerase family.</text>
</comment>
<dbReference type="Gramene" id="OQU84058">
    <property type="protein sequence ID" value="OQU84058"/>
    <property type="gene ID" value="SORBI_3005G222300"/>
</dbReference>
<keyword evidence="3 4" id="KW-0378">Hydrolase</keyword>
<feature type="domain" description="Enoyl-CoA hydratase/isomerase" evidence="5">
    <location>
        <begin position="50"/>
        <end position="383"/>
    </location>
</feature>
<gene>
    <name evidence="6" type="ORF">SORBI_3005G222300</name>
</gene>
<evidence type="ECO:0000313" key="7">
    <source>
        <dbReference type="Proteomes" id="UP000000768"/>
    </source>
</evidence>
<dbReference type="AlphaFoldDB" id="A0A1Z5RJZ9"/>
<dbReference type="Proteomes" id="UP000000768">
    <property type="component" value="Chromosome 5"/>
</dbReference>
<dbReference type="GO" id="GO:0003860">
    <property type="term" value="F:3-hydroxyisobutyryl-CoA hydrolase activity"/>
    <property type="evidence" value="ECO:0000318"/>
    <property type="project" value="GO_Central"/>
</dbReference>
<evidence type="ECO:0000256" key="1">
    <source>
        <dbReference type="ARBA" id="ARBA00001709"/>
    </source>
</evidence>
<dbReference type="InterPro" id="IPR029045">
    <property type="entry name" value="ClpP/crotonase-like_dom_sf"/>
</dbReference>
<dbReference type="InterPro" id="IPR045004">
    <property type="entry name" value="ECH_dom"/>
</dbReference>
<dbReference type="NCBIfam" id="NF004127">
    <property type="entry name" value="PRK05617.1"/>
    <property type="match status" value="1"/>
</dbReference>
<dbReference type="InParanoid" id="A0A1Z5RJZ9"/>
<sequence>MLLARVLSRLPARHLVQGTKRSMASLPAAGGAAGGDSSDQLLVEADGSTRTLILNRPKKLNVLSSAMIKGLLRCFTVYEKDDRIKLLIMKGKGRAFCAGGDITGCVRSIHNESWIGGADFFRHLYLLNYRIATYIKPQVSLLTGIVMGGGAGVSLHGRFRVVTDNTIFAMPETALGLFPDVGASYFLSRLPGFYGEYLGLSGARLDGAEMLACGLATHFVPSNRLLLLEESLKKVNTSNPFVVGSTIDQFAQQPSLKENSSLNRMEIINKCFSKRTVEEIISSLEEVASDLADEWVAATIQYLKKASPTSLKISLRSIREGRTQTVGECLHREYRMVCHVMRGDFSPDFFEGCRAVLVDKDKNPMWMPPRLEQVHDKAVEEYFSRIDDPEWEDLNLPARRSNGRIVESML</sequence>
<reference evidence="7" key="2">
    <citation type="journal article" date="2018" name="Plant J.">
        <title>The Sorghum bicolor reference genome: improved assembly, gene annotations, a transcriptome atlas, and signatures of genome organization.</title>
        <authorList>
            <person name="McCormick R.F."/>
            <person name="Truong S.K."/>
            <person name="Sreedasyam A."/>
            <person name="Jenkins J."/>
            <person name="Shu S."/>
            <person name="Sims D."/>
            <person name="Kennedy M."/>
            <person name="Amirebrahimi M."/>
            <person name="Weers B.D."/>
            <person name="McKinley B."/>
            <person name="Mattison A."/>
            <person name="Morishige D.T."/>
            <person name="Grimwood J."/>
            <person name="Schmutz J."/>
            <person name="Mullet J.E."/>
        </authorList>
    </citation>
    <scope>NUCLEOTIDE SEQUENCE [LARGE SCALE GENOMIC DNA]</scope>
    <source>
        <strain evidence="7">cv. BTx623</strain>
    </source>
</reference>
<dbReference type="PANTHER" id="PTHR43176:SF3">
    <property type="entry name" value="3-HYDROXYISOBUTYRYL-COA HYDROLASE, MITOCHONDRIAL"/>
    <property type="match status" value="1"/>
</dbReference>
<evidence type="ECO:0000313" key="6">
    <source>
        <dbReference type="EMBL" id="OQU84058.1"/>
    </source>
</evidence>
<evidence type="ECO:0000256" key="2">
    <source>
        <dbReference type="ARBA" id="ARBA00011915"/>
    </source>
</evidence>
<dbReference type="PANTHER" id="PTHR43176">
    <property type="entry name" value="3-HYDROXYISOBUTYRYL-COA HYDROLASE-RELATED"/>
    <property type="match status" value="1"/>
</dbReference>
<comment type="pathway">
    <text evidence="4">Amino-acid degradation; L-valine degradation.</text>
</comment>
<dbReference type="EC" id="3.1.2.4" evidence="2 4"/>
<dbReference type="OMA" id="KWGANFF"/>
<name>A0A1Z5RJZ9_SORBI</name>
<proteinExistence type="inferred from homology"/>
<dbReference type="InterPro" id="IPR032259">
    <property type="entry name" value="HIBYL-CoA-H"/>
</dbReference>
<comment type="catalytic activity">
    <reaction evidence="1 4">
        <text>3-hydroxy-2-methylpropanoyl-CoA + H2O = 3-hydroxy-2-methylpropanoate + CoA + H(+)</text>
        <dbReference type="Rhea" id="RHEA:20888"/>
        <dbReference type="ChEBI" id="CHEBI:11805"/>
        <dbReference type="ChEBI" id="CHEBI:15377"/>
        <dbReference type="ChEBI" id="CHEBI:15378"/>
        <dbReference type="ChEBI" id="CHEBI:57287"/>
        <dbReference type="ChEBI" id="CHEBI:57340"/>
        <dbReference type="EC" id="3.1.2.4"/>
    </reaction>
</comment>
<dbReference type="STRING" id="4558.A0A1Z5RJZ9"/>
<reference evidence="6 7" key="1">
    <citation type="journal article" date="2009" name="Nature">
        <title>The Sorghum bicolor genome and the diversification of grasses.</title>
        <authorList>
            <person name="Paterson A.H."/>
            <person name="Bowers J.E."/>
            <person name="Bruggmann R."/>
            <person name="Dubchak I."/>
            <person name="Grimwood J."/>
            <person name="Gundlach H."/>
            <person name="Haberer G."/>
            <person name="Hellsten U."/>
            <person name="Mitros T."/>
            <person name="Poliakov A."/>
            <person name="Schmutz J."/>
            <person name="Spannagl M."/>
            <person name="Tang H."/>
            <person name="Wang X."/>
            <person name="Wicker T."/>
            <person name="Bharti A.K."/>
            <person name="Chapman J."/>
            <person name="Feltus F.A."/>
            <person name="Gowik U."/>
            <person name="Grigoriev I.V."/>
            <person name="Lyons E."/>
            <person name="Maher C.A."/>
            <person name="Martis M."/>
            <person name="Narechania A."/>
            <person name="Otillar R.P."/>
            <person name="Penning B.W."/>
            <person name="Salamov A.A."/>
            <person name="Wang Y."/>
            <person name="Zhang L."/>
            <person name="Carpita N.C."/>
            <person name="Freeling M."/>
            <person name="Gingle A.R."/>
            <person name="Hash C.T."/>
            <person name="Keller B."/>
            <person name="Klein P."/>
            <person name="Kresovich S."/>
            <person name="McCann M.C."/>
            <person name="Ming R."/>
            <person name="Peterson D.G."/>
            <person name="Mehboob-ur-Rahman"/>
            <person name="Ware D."/>
            <person name="Westhoff P."/>
            <person name="Mayer K.F."/>
            <person name="Messing J."/>
            <person name="Rokhsar D.S."/>
        </authorList>
    </citation>
    <scope>NUCLEOTIDE SEQUENCE [LARGE SCALE GENOMIC DNA]</scope>
    <source>
        <strain evidence="7">cv. BTx623</strain>
    </source>
</reference>
<organism evidence="6 7">
    <name type="scientific">Sorghum bicolor</name>
    <name type="common">Sorghum</name>
    <name type="synonym">Sorghum vulgare</name>
    <dbReference type="NCBI Taxonomy" id="4558"/>
    <lineage>
        <taxon>Eukaryota</taxon>
        <taxon>Viridiplantae</taxon>
        <taxon>Streptophyta</taxon>
        <taxon>Embryophyta</taxon>
        <taxon>Tracheophyta</taxon>
        <taxon>Spermatophyta</taxon>
        <taxon>Magnoliopsida</taxon>
        <taxon>Liliopsida</taxon>
        <taxon>Poales</taxon>
        <taxon>Poaceae</taxon>
        <taxon>PACMAD clade</taxon>
        <taxon>Panicoideae</taxon>
        <taxon>Andropogonodae</taxon>
        <taxon>Andropogoneae</taxon>
        <taxon>Sorghinae</taxon>
        <taxon>Sorghum</taxon>
    </lineage>
</organism>
<evidence type="ECO:0000256" key="4">
    <source>
        <dbReference type="RuleBase" id="RU369070"/>
    </source>
</evidence>
<dbReference type="GO" id="GO:0006574">
    <property type="term" value="P:L-valine catabolic process"/>
    <property type="evidence" value="ECO:0000318"/>
    <property type="project" value="GO_Central"/>
</dbReference>
<dbReference type="Gene3D" id="3.90.226.10">
    <property type="entry name" value="2-enoyl-CoA Hydratase, Chain A, domain 1"/>
    <property type="match status" value="1"/>
</dbReference>
<protein>
    <recommendedName>
        <fullName evidence="2 4">3-hydroxyisobutyryl-CoA hydrolase</fullName>
        <shortName evidence="4">HIB-CoA hydrolase</shortName>
        <shortName evidence="4">HIBYL-CoA-H</shortName>
        <ecNumber evidence="2 4">3.1.2.4</ecNumber>
    </recommendedName>
    <alternativeName>
        <fullName evidence="4">3-hydroxyisobutyryl-coenzyme A hydrolase</fullName>
    </alternativeName>
</protein>
<dbReference type="SUPFAM" id="SSF52096">
    <property type="entry name" value="ClpP/crotonase"/>
    <property type="match status" value="1"/>
</dbReference>
<evidence type="ECO:0000259" key="5">
    <source>
        <dbReference type="Pfam" id="PF16113"/>
    </source>
</evidence>
<dbReference type="EMBL" id="CM000764">
    <property type="protein sequence ID" value="OQU84058.1"/>
    <property type="molecule type" value="Genomic_DNA"/>
</dbReference>
<accession>A0A1Z5RJZ9</accession>
<keyword evidence="7" id="KW-1185">Reference proteome</keyword>
<dbReference type="FunFam" id="3.90.226.10:FF:000027">
    <property type="entry name" value="Probable 3-hydroxyisobutyryl-CoA hydrolase 2"/>
    <property type="match status" value="1"/>
</dbReference>